<sequence length="189" mass="21809">MFFKTCRRCNTSKPISCFALMKGKNSFKNKEQHHSYCKDCNNNYAREFRKKNPGYQGTGRIKSIPEEDRLLMSAIRQRITDAKARCKKLKRDNPNVSDEYLYHLFLSQERKCALTGVPLSLEKDHPHSLSLDQIDPGKGYVEGNVQWLSWYVNRAKGEMLTDVFVDMCEVVLNHRKVQRLSNGMAADAA</sequence>
<accession>A0A8I0N828</accession>
<proteinExistence type="predicted"/>
<name>A0A8I0N828_BRUAN</name>
<comment type="caution">
    <text evidence="1">The sequence shown here is derived from an EMBL/GenBank/DDBJ whole genome shotgun (WGS) entry which is preliminary data.</text>
</comment>
<dbReference type="Proteomes" id="UP000642265">
    <property type="component" value="Unassembled WGS sequence"/>
</dbReference>
<evidence type="ECO:0000313" key="1">
    <source>
        <dbReference type="EMBL" id="MBE0563691.1"/>
    </source>
</evidence>
<reference evidence="1" key="1">
    <citation type="submission" date="2020-09" db="EMBL/GenBank/DDBJ databases">
        <authorList>
            <person name="Dalcin Martins P."/>
        </authorList>
    </citation>
    <scope>NUCLEOTIDE SEQUENCE</scope>
    <source>
        <strain evidence="1">MAG47</strain>
    </source>
</reference>
<protein>
    <submittedName>
        <fullName evidence="1">Uncharacterized protein</fullName>
    </submittedName>
</protein>
<dbReference type="Gene3D" id="3.30.40.220">
    <property type="match status" value="1"/>
</dbReference>
<reference evidence="1" key="2">
    <citation type="submission" date="2020-10" db="EMBL/GenBank/DDBJ databases">
        <title>Enrichment of novel Verrucomicrobia, Bacteroidetes and Krumholzibacteria in an oxygen-limited, methane- and iron-fed bioreactor inoculated with Bothnian Sea sediments.</title>
        <authorList>
            <person name="Martins P.D."/>
            <person name="de Jong A."/>
            <person name="Lenstra W.K."/>
            <person name="van Helmond N.A.G.M."/>
            <person name="Slomp C.P."/>
            <person name="Jetten M.S.M."/>
            <person name="Welte C.U."/>
            <person name="Rasigraf O."/>
        </authorList>
    </citation>
    <scope>NUCLEOTIDE SEQUENCE</scope>
    <source>
        <strain evidence="1">MAG47</strain>
    </source>
</reference>
<dbReference type="EMBL" id="JACZKO010000063">
    <property type="protein sequence ID" value="MBE0563691.1"/>
    <property type="molecule type" value="Genomic_DNA"/>
</dbReference>
<evidence type="ECO:0000313" key="2">
    <source>
        <dbReference type="Proteomes" id="UP000642265"/>
    </source>
</evidence>
<dbReference type="AlphaFoldDB" id="A0A8I0N828"/>
<organism evidence="1 2">
    <name type="scientific">Brucella anthropi</name>
    <name type="common">Ochrobactrum anthropi</name>
    <dbReference type="NCBI Taxonomy" id="529"/>
    <lineage>
        <taxon>Bacteria</taxon>
        <taxon>Pseudomonadati</taxon>
        <taxon>Pseudomonadota</taxon>
        <taxon>Alphaproteobacteria</taxon>
        <taxon>Hyphomicrobiales</taxon>
        <taxon>Brucellaceae</taxon>
        <taxon>Brucella/Ochrobactrum group</taxon>
        <taxon>Brucella</taxon>
    </lineage>
</organism>
<gene>
    <name evidence="1" type="ORF">IH622_23130</name>
</gene>